<sequence>MHSTPENNKNTITNSHTVKICVNDIRCPIFLGRTSSYPSIWSICLQTFCHPAFVEALDQLSRQPQSLDELTAAQIRAGELSKAQSHLLNQLTCAEGKDRLLRSVAGHGVPAVMTTRTKWDKFQVMMESYQLMMEEQIEVSSMANTKYKAV</sequence>
<dbReference type="EMBL" id="CAAALY010007686">
    <property type="protein sequence ID" value="VEL09963.1"/>
    <property type="molecule type" value="Genomic_DNA"/>
</dbReference>
<dbReference type="OrthoDB" id="6278980at2759"/>
<protein>
    <submittedName>
        <fullName evidence="1">Uncharacterized protein</fullName>
    </submittedName>
</protein>
<evidence type="ECO:0000313" key="2">
    <source>
        <dbReference type="Proteomes" id="UP000784294"/>
    </source>
</evidence>
<reference evidence="1" key="1">
    <citation type="submission" date="2018-11" db="EMBL/GenBank/DDBJ databases">
        <authorList>
            <consortium name="Pathogen Informatics"/>
        </authorList>
    </citation>
    <scope>NUCLEOTIDE SEQUENCE</scope>
</reference>
<organism evidence="1 2">
    <name type="scientific">Protopolystoma xenopodis</name>
    <dbReference type="NCBI Taxonomy" id="117903"/>
    <lineage>
        <taxon>Eukaryota</taxon>
        <taxon>Metazoa</taxon>
        <taxon>Spiralia</taxon>
        <taxon>Lophotrochozoa</taxon>
        <taxon>Platyhelminthes</taxon>
        <taxon>Monogenea</taxon>
        <taxon>Polyopisthocotylea</taxon>
        <taxon>Polystomatidea</taxon>
        <taxon>Polystomatidae</taxon>
        <taxon>Protopolystoma</taxon>
    </lineage>
</organism>
<dbReference type="Proteomes" id="UP000784294">
    <property type="component" value="Unassembled WGS sequence"/>
</dbReference>
<evidence type="ECO:0000313" key="1">
    <source>
        <dbReference type="EMBL" id="VEL09963.1"/>
    </source>
</evidence>
<keyword evidence="2" id="KW-1185">Reference proteome</keyword>
<name>A0A3S5FC32_9PLAT</name>
<gene>
    <name evidence="1" type="ORF">PXEA_LOCUS3403</name>
</gene>
<comment type="caution">
    <text evidence="1">The sequence shown here is derived from an EMBL/GenBank/DDBJ whole genome shotgun (WGS) entry which is preliminary data.</text>
</comment>
<accession>A0A3S5FC32</accession>
<dbReference type="AlphaFoldDB" id="A0A3S5FC32"/>
<proteinExistence type="predicted"/>